<organism evidence="6 7">
    <name type="scientific">Biomphalaria pfeifferi</name>
    <name type="common">Bloodfluke planorb</name>
    <name type="synonym">Freshwater snail</name>
    <dbReference type="NCBI Taxonomy" id="112525"/>
    <lineage>
        <taxon>Eukaryota</taxon>
        <taxon>Metazoa</taxon>
        <taxon>Spiralia</taxon>
        <taxon>Lophotrochozoa</taxon>
        <taxon>Mollusca</taxon>
        <taxon>Gastropoda</taxon>
        <taxon>Heterobranchia</taxon>
        <taxon>Euthyneura</taxon>
        <taxon>Panpulmonata</taxon>
        <taxon>Hygrophila</taxon>
        <taxon>Lymnaeoidea</taxon>
        <taxon>Planorbidae</taxon>
        <taxon>Biomphalaria</taxon>
    </lineage>
</organism>
<keyword evidence="7" id="KW-1185">Reference proteome</keyword>
<keyword evidence="3" id="KW-0812">Transmembrane</keyword>
<evidence type="ECO:0000313" key="7">
    <source>
        <dbReference type="Proteomes" id="UP001233172"/>
    </source>
</evidence>
<evidence type="ECO:0000259" key="5">
    <source>
        <dbReference type="Pfam" id="PF03914"/>
    </source>
</evidence>
<comment type="similarity">
    <text evidence="2">Belongs to the CBF/MAK21 family.</text>
</comment>
<evidence type="ECO:0000313" key="6">
    <source>
        <dbReference type="EMBL" id="KAK0055031.1"/>
    </source>
</evidence>
<dbReference type="AlphaFoldDB" id="A0AAD8BI54"/>
<evidence type="ECO:0000256" key="1">
    <source>
        <dbReference type="ARBA" id="ARBA00004232"/>
    </source>
</evidence>
<protein>
    <submittedName>
        <fullName evidence="6">Nucleolar complex protein 4 isoform X1</fullName>
    </submittedName>
</protein>
<evidence type="ECO:0000256" key="2">
    <source>
        <dbReference type="ARBA" id="ARBA00007797"/>
    </source>
</evidence>
<feature type="domain" description="CCAAT-binding factor" evidence="5">
    <location>
        <begin position="271"/>
        <end position="419"/>
    </location>
</feature>
<evidence type="ECO:0000256" key="3">
    <source>
        <dbReference type="ARBA" id="ARBA00022692"/>
    </source>
</evidence>
<dbReference type="SUPFAM" id="SSF48371">
    <property type="entry name" value="ARM repeat"/>
    <property type="match status" value="1"/>
</dbReference>
<reference evidence="6" key="2">
    <citation type="submission" date="2023-04" db="EMBL/GenBank/DDBJ databases">
        <authorList>
            <person name="Bu L."/>
            <person name="Lu L."/>
            <person name="Laidemitt M.R."/>
            <person name="Zhang S.M."/>
            <person name="Mutuku M."/>
            <person name="Mkoji G."/>
            <person name="Steinauer M."/>
            <person name="Loker E.S."/>
        </authorList>
    </citation>
    <scope>NUCLEOTIDE SEQUENCE</scope>
    <source>
        <strain evidence="6">KasaAsao</strain>
        <tissue evidence="6">Whole Snail</tissue>
    </source>
</reference>
<dbReference type="GO" id="GO:0031965">
    <property type="term" value="C:nuclear membrane"/>
    <property type="evidence" value="ECO:0007669"/>
    <property type="project" value="UniProtKB-SubCell"/>
</dbReference>
<keyword evidence="4" id="KW-1133">Transmembrane helix</keyword>
<evidence type="ECO:0000256" key="4">
    <source>
        <dbReference type="ARBA" id="ARBA00022989"/>
    </source>
</evidence>
<dbReference type="GO" id="GO:0030692">
    <property type="term" value="C:Noc4p-Nop14p complex"/>
    <property type="evidence" value="ECO:0007669"/>
    <property type="project" value="TreeGrafter"/>
</dbReference>
<proteinExistence type="inferred from homology"/>
<dbReference type="PANTHER" id="PTHR12455">
    <property type="entry name" value="NUCLEOLAR COMPLEX PROTEIN 4"/>
    <property type="match status" value="1"/>
</dbReference>
<name>A0AAD8BI54_BIOPF</name>
<sequence length="472" mass="52898">MDQEKIASFVKKIKTKTKLILKDLKNANLIIDLLACAQEENKLILCASCQALGTVFLHYVSAKPFLKGDKTAVSAEDANKEDQVSSWLKDQFTATCDVLCDFLSHESLEVKKSSLKVISSLLQTNEVNSSQNVVGILIEGIIGQLIKSDIDQTDIIGEVPVLWNATDKSSALISLCLVHIRKQMKSVVQPALDIFQRNCWKLIKQIASQDLDDKCRRQLTSVICDFLKQKMSANLYKDILTGISVVMEKMSSPLRLTDFLSESFNIGGAISLMSLHGLFILMHKYNLDYPDFYAKLYSMFRPQIFSAKYRARFFHLADTFLSSTHLPSYLVAAFAKRLSRLSLHAPASAVHIAIPFIFNLIARHPSLEVMIGRTNLPSELTSDPYIPDEKEPANCKALDSCLWELQTLEHHYDPSISQKAQKRKVAEQDLSSILETTTSDIISSYAKKIKKDTIPLNFVKINGLTLAGNFVL</sequence>
<comment type="caution">
    <text evidence="6">The sequence shown here is derived from an EMBL/GenBank/DDBJ whole genome shotgun (WGS) entry which is preliminary data.</text>
</comment>
<dbReference type="Pfam" id="PF03914">
    <property type="entry name" value="CBF"/>
    <property type="match status" value="1"/>
</dbReference>
<dbReference type="InterPro" id="IPR005612">
    <property type="entry name" value="CCAAT-binding_factor"/>
</dbReference>
<dbReference type="Proteomes" id="UP001233172">
    <property type="component" value="Unassembled WGS sequence"/>
</dbReference>
<dbReference type="GO" id="GO:0042254">
    <property type="term" value="P:ribosome biogenesis"/>
    <property type="evidence" value="ECO:0007669"/>
    <property type="project" value="InterPro"/>
</dbReference>
<gene>
    <name evidence="6" type="ORF">Bpfe_015607</name>
</gene>
<keyword evidence="4" id="KW-0472">Membrane</keyword>
<dbReference type="PANTHER" id="PTHR12455:SF0">
    <property type="entry name" value="NUCLEOLAR COMPLEX PROTEIN 4 HOMOLOG"/>
    <property type="match status" value="1"/>
</dbReference>
<dbReference type="InterPro" id="IPR016024">
    <property type="entry name" value="ARM-type_fold"/>
</dbReference>
<reference evidence="6" key="1">
    <citation type="journal article" date="2023" name="PLoS Negl. Trop. Dis.">
        <title>A genome sequence for Biomphalaria pfeifferi, the major vector snail for the human-infecting parasite Schistosoma mansoni.</title>
        <authorList>
            <person name="Bu L."/>
            <person name="Lu L."/>
            <person name="Laidemitt M.R."/>
            <person name="Zhang S.M."/>
            <person name="Mutuku M."/>
            <person name="Mkoji G."/>
            <person name="Steinauer M."/>
            <person name="Loker E.S."/>
        </authorList>
    </citation>
    <scope>NUCLEOTIDE SEQUENCE</scope>
    <source>
        <strain evidence="6">KasaAsao</strain>
    </source>
</reference>
<comment type="subcellular location">
    <subcellularLocation>
        <location evidence="1">Nucleus membrane</location>
        <topology evidence="1">Multi-pass membrane protein</topology>
    </subcellularLocation>
</comment>
<dbReference type="GO" id="GO:0032040">
    <property type="term" value="C:small-subunit processome"/>
    <property type="evidence" value="ECO:0007669"/>
    <property type="project" value="TreeGrafter"/>
</dbReference>
<dbReference type="InterPro" id="IPR027193">
    <property type="entry name" value="Noc4"/>
</dbReference>
<accession>A0AAD8BI54</accession>
<dbReference type="EMBL" id="JASAOG010000073">
    <property type="protein sequence ID" value="KAK0055031.1"/>
    <property type="molecule type" value="Genomic_DNA"/>
</dbReference>